<evidence type="ECO:0000256" key="4">
    <source>
        <dbReference type="SAM" id="Phobius"/>
    </source>
</evidence>
<comment type="caution">
    <text evidence="6">The sequence shown here is derived from an EMBL/GenBank/DDBJ whole genome shotgun (WGS) entry which is preliminary data.</text>
</comment>
<reference evidence="6 7" key="1">
    <citation type="submission" date="2024-06" db="EMBL/GenBank/DDBJ databases">
        <authorList>
            <person name="Chen R.Y."/>
        </authorList>
    </citation>
    <scope>NUCLEOTIDE SEQUENCE [LARGE SCALE GENOMIC DNA]</scope>
    <source>
        <strain evidence="6 7">D2</strain>
    </source>
</reference>
<dbReference type="InterPro" id="IPR029044">
    <property type="entry name" value="Nucleotide-diphossugar_trans"/>
</dbReference>
<evidence type="ECO:0000259" key="5">
    <source>
        <dbReference type="Pfam" id="PF00535"/>
    </source>
</evidence>
<keyword evidence="2 6" id="KW-0328">Glycosyltransferase</keyword>
<feature type="domain" description="Glycosyltransferase 2-like" evidence="5">
    <location>
        <begin position="8"/>
        <end position="128"/>
    </location>
</feature>
<dbReference type="Proteomes" id="UP001467690">
    <property type="component" value="Unassembled WGS sequence"/>
</dbReference>
<gene>
    <name evidence="6" type="ORF">ABS311_15205</name>
</gene>
<keyword evidence="4" id="KW-1133">Transmembrane helix</keyword>
<dbReference type="EC" id="2.4.-.-" evidence="6"/>
<organism evidence="6 7">
    <name type="scientific">Catenovulum sediminis</name>
    <dbReference type="NCBI Taxonomy" id="1740262"/>
    <lineage>
        <taxon>Bacteria</taxon>
        <taxon>Pseudomonadati</taxon>
        <taxon>Pseudomonadota</taxon>
        <taxon>Gammaproteobacteria</taxon>
        <taxon>Alteromonadales</taxon>
        <taxon>Alteromonadaceae</taxon>
        <taxon>Catenovulum</taxon>
    </lineage>
</organism>
<dbReference type="Gene3D" id="3.90.550.10">
    <property type="entry name" value="Spore Coat Polysaccharide Biosynthesis Protein SpsA, Chain A"/>
    <property type="match status" value="1"/>
</dbReference>
<evidence type="ECO:0000256" key="3">
    <source>
        <dbReference type="ARBA" id="ARBA00022679"/>
    </source>
</evidence>
<dbReference type="SUPFAM" id="SSF53448">
    <property type="entry name" value="Nucleotide-diphospho-sugar transferases"/>
    <property type="match status" value="1"/>
</dbReference>
<sequence length="300" mass="34326">MNQKGLVSVVLPVYNGERFLSEAIESILRQSYPNFELIVINDGSIDGTGSILSKYLGVDSRVKVIEQENKGIVSALNEGISRSKGEYIARMDADDIAYSNRLEEQVNFLERNSDYVLVGSFYKILGTDKLVTVPCGDLDCRALLLFTSCLAHPTAMFRRSTIAKHKLCYDKNLQYVEDYDLWVRIARFGKIGNVPKALLAYRLHGNQITQTKKDLIADRYLNVVLQSMEGNGFGHLYEKYHNFYRLVTNTNTSLYKALVALLLVIFMFFKDRKLSNRKYVLRYILRVWGSFLKSKVVPNK</sequence>
<evidence type="ECO:0000256" key="2">
    <source>
        <dbReference type="ARBA" id="ARBA00022676"/>
    </source>
</evidence>
<dbReference type="GO" id="GO:0016757">
    <property type="term" value="F:glycosyltransferase activity"/>
    <property type="evidence" value="ECO:0007669"/>
    <property type="project" value="UniProtKB-KW"/>
</dbReference>
<name>A0ABV1RK17_9ALTE</name>
<dbReference type="InterPro" id="IPR001173">
    <property type="entry name" value="Glyco_trans_2-like"/>
</dbReference>
<evidence type="ECO:0000313" key="6">
    <source>
        <dbReference type="EMBL" id="MER2493229.1"/>
    </source>
</evidence>
<accession>A0ABV1RK17</accession>
<dbReference type="RefSeq" id="WP_350402514.1">
    <property type="nucleotide sequence ID" value="NZ_JBELOE010000255.1"/>
</dbReference>
<evidence type="ECO:0000313" key="7">
    <source>
        <dbReference type="Proteomes" id="UP001467690"/>
    </source>
</evidence>
<dbReference type="Pfam" id="PF00535">
    <property type="entry name" value="Glycos_transf_2"/>
    <property type="match status" value="1"/>
</dbReference>
<feature type="transmembrane region" description="Helical" evidence="4">
    <location>
        <begin position="253"/>
        <end position="269"/>
    </location>
</feature>
<dbReference type="InterPro" id="IPR050834">
    <property type="entry name" value="Glycosyltransf_2"/>
</dbReference>
<keyword evidence="7" id="KW-1185">Reference proteome</keyword>
<proteinExistence type="inferred from homology"/>
<dbReference type="EMBL" id="JBELOE010000255">
    <property type="protein sequence ID" value="MER2493229.1"/>
    <property type="molecule type" value="Genomic_DNA"/>
</dbReference>
<protein>
    <submittedName>
        <fullName evidence="6">Glycosyltransferase</fullName>
        <ecNumber evidence="6">2.4.-.-</ecNumber>
    </submittedName>
</protein>
<dbReference type="PANTHER" id="PTHR43685">
    <property type="entry name" value="GLYCOSYLTRANSFERASE"/>
    <property type="match status" value="1"/>
</dbReference>
<keyword evidence="4" id="KW-0812">Transmembrane</keyword>
<dbReference type="PANTHER" id="PTHR43685:SF5">
    <property type="entry name" value="GLYCOSYLTRANSFERASE EPSE-RELATED"/>
    <property type="match status" value="1"/>
</dbReference>
<evidence type="ECO:0000256" key="1">
    <source>
        <dbReference type="ARBA" id="ARBA00006739"/>
    </source>
</evidence>
<keyword evidence="4" id="KW-0472">Membrane</keyword>
<keyword evidence="3 6" id="KW-0808">Transferase</keyword>
<comment type="similarity">
    <text evidence="1">Belongs to the glycosyltransferase 2 family.</text>
</comment>